<name>A0ABT7B0Q0_9CYAN</name>
<evidence type="ECO:0000313" key="2">
    <source>
        <dbReference type="Proteomes" id="UP001235849"/>
    </source>
</evidence>
<comment type="caution">
    <text evidence="1">The sequence shown here is derived from an EMBL/GenBank/DDBJ whole genome shotgun (WGS) entry which is preliminary data.</text>
</comment>
<protein>
    <submittedName>
        <fullName evidence="1">Uncharacterized protein</fullName>
    </submittedName>
</protein>
<evidence type="ECO:0000313" key="1">
    <source>
        <dbReference type="EMBL" id="MDJ1172720.1"/>
    </source>
</evidence>
<reference evidence="1 2" key="1">
    <citation type="submission" date="2023-01" db="EMBL/GenBank/DDBJ databases">
        <title>Novel diversity within Roseofilum (Cyanobacteria; Desertifilaceae) from marine benthic mats with descriptions of four novel species.</title>
        <authorList>
            <person name="Wang Y."/>
            <person name="Berthold D.E."/>
            <person name="Hu J."/>
            <person name="Lefler F.W."/>
            <person name="Laughinghouse H.D. IV."/>
        </authorList>
    </citation>
    <scope>NUCLEOTIDE SEQUENCE [LARGE SCALE GENOMIC DNA]</scope>
    <source>
        <strain evidence="1 2">BLCC-M114</strain>
    </source>
</reference>
<accession>A0ABT7B0Q0</accession>
<organism evidence="1 2">
    <name type="scientific">Roseofilum capinflatum BLCC-M114</name>
    <dbReference type="NCBI Taxonomy" id="3022440"/>
    <lineage>
        <taxon>Bacteria</taxon>
        <taxon>Bacillati</taxon>
        <taxon>Cyanobacteriota</taxon>
        <taxon>Cyanophyceae</taxon>
        <taxon>Desertifilales</taxon>
        <taxon>Desertifilaceae</taxon>
        <taxon>Roseofilum</taxon>
        <taxon>Roseofilum capinflatum</taxon>
    </lineage>
</organism>
<keyword evidence="2" id="KW-1185">Reference proteome</keyword>
<proteinExistence type="predicted"/>
<dbReference type="EMBL" id="JAQOSO010000004">
    <property type="protein sequence ID" value="MDJ1172720.1"/>
    <property type="molecule type" value="Genomic_DNA"/>
</dbReference>
<gene>
    <name evidence="1" type="ORF">PMG25_01270</name>
</gene>
<sequence length="43" mass="4984">MIDYLDQREYGVVHSAHGYKSKSDKLQILKQLALKQDSSFNID</sequence>
<dbReference type="Proteomes" id="UP001235849">
    <property type="component" value="Unassembled WGS sequence"/>
</dbReference>